<feature type="transmembrane region" description="Helical" evidence="1">
    <location>
        <begin position="512"/>
        <end position="530"/>
    </location>
</feature>
<gene>
    <name evidence="2" type="ORF">NDI89_08215</name>
</gene>
<keyword evidence="3" id="KW-1185">Reference proteome</keyword>
<dbReference type="AlphaFoldDB" id="A0A9Q4KXT7"/>
<feature type="transmembrane region" description="Helical" evidence="1">
    <location>
        <begin position="480"/>
        <end position="500"/>
    </location>
</feature>
<keyword evidence="1" id="KW-0812">Transmembrane</keyword>
<feature type="transmembrane region" description="Helical" evidence="1">
    <location>
        <begin position="183"/>
        <end position="204"/>
    </location>
</feature>
<dbReference type="RefSeq" id="WP_277521056.1">
    <property type="nucleotide sequence ID" value="NZ_JAMQOT010000002.1"/>
</dbReference>
<keyword evidence="1" id="KW-0472">Membrane</keyword>
<feature type="transmembrane region" description="Helical" evidence="1">
    <location>
        <begin position="265"/>
        <end position="294"/>
    </location>
</feature>
<feature type="transmembrane region" description="Helical" evidence="1">
    <location>
        <begin position="236"/>
        <end position="253"/>
    </location>
</feature>
<proteinExistence type="predicted"/>
<comment type="caution">
    <text evidence="2">The sequence shown here is derived from an EMBL/GenBank/DDBJ whole genome shotgun (WGS) entry which is preliminary data.</text>
</comment>
<evidence type="ECO:0000313" key="3">
    <source>
        <dbReference type="Proteomes" id="UP001154061"/>
    </source>
</evidence>
<feature type="transmembrane region" description="Helical" evidence="1">
    <location>
        <begin position="600"/>
        <end position="625"/>
    </location>
</feature>
<evidence type="ECO:0000313" key="2">
    <source>
        <dbReference type="EMBL" id="MDF9745570.1"/>
    </source>
</evidence>
<protein>
    <submittedName>
        <fullName evidence="2">Uncharacterized protein</fullName>
    </submittedName>
</protein>
<accession>A0A9Q4KXT7</accession>
<sequence length="638" mass="67296">MSYRSQYRDALDESTGRAGMVARRLGRLVFGDYGGVFVFLLTCTAAMVLWRTTYSINDNLTVANGLVALSEGHLHVDTPTYGETLETPGMAKYNGKAYPRNFAHIVFALPFLWVLDGVAAVADVRIALAALWSLSMFATVSVGGRLVGRHEWGHLLGGVLALGSFVGSVSVATPLLVDHHAYLALQLATLVAAAVSAVVIYRLLSRLYSADVGLAAGVAAGVASPALVWATIPKRHVLTALFALLTLFCLYRSREAGRIATYRRYRAAAYVPVGLTAWLNAAEGIVLLIAIVVADFVTARENGVRTLATVAAGFFVSLVPFFLTNYLISGGPFTPPRMLDRYGSDAIGARVTGGGTASSSGGGGGGTGGGGTGSGILGGLIGDAAAPLISTIDRALLFTQFLSHGLEAIQREPGRLYHTFVRSGYLEFSSPGATGLAINVAFLEALPIAGALVAAPVVAIRAVVNRVVGSGSPAFRSRPVFAADVFVVIYGVLITLLYIYRLPLHAMLTVRYVYPLFPLAIYVIARLRWVRATVSERPLWLAFSYAGAVLIGGQLILITVVMRDYTADETIQGIALLAITITTAVGLWSLLAAFDRTNTSVGAILLGLGSGLTSLLMAAFAFLLFGRAAGYVLPMVPL</sequence>
<feature type="transmembrane region" description="Helical" evidence="1">
    <location>
        <begin position="574"/>
        <end position="594"/>
    </location>
</feature>
<feature type="transmembrane region" description="Helical" evidence="1">
    <location>
        <begin position="102"/>
        <end position="122"/>
    </location>
</feature>
<feature type="transmembrane region" description="Helical" evidence="1">
    <location>
        <begin position="155"/>
        <end position="177"/>
    </location>
</feature>
<dbReference type="EMBL" id="JAMQOT010000002">
    <property type="protein sequence ID" value="MDF9745570.1"/>
    <property type="molecule type" value="Genomic_DNA"/>
</dbReference>
<name>A0A9Q4KXT7_9EURY</name>
<evidence type="ECO:0000256" key="1">
    <source>
        <dbReference type="SAM" id="Phobius"/>
    </source>
</evidence>
<reference evidence="2" key="1">
    <citation type="submission" date="2022-06" db="EMBL/GenBank/DDBJ databases">
        <title>Natrinema sp. a new haloarchaeum isolate from saline soil.</title>
        <authorList>
            <person name="Strakova D."/>
            <person name="Galisteo C."/>
            <person name="Sanchez-Porro C."/>
            <person name="Ventosa A."/>
        </authorList>
    </citation>
    <scope>NUCLEOTIDE SEQUENCE</scope>
    <source>
        <strain evidence="2">S1CR25-10</strain>
    </source>
</reference>
<organism evidence="2 3">
    <name type="scientific">Natrinema salsiterrestre</name>
    <dbReference type="NCBI Taxonomy" id="2950540"/>
    <lineage>
        <taxon>Archaea</taxon>
        <taxon>Methanobacteriati</taxon>
        <taxon>Methanobacteriota</taxon>
        <taxon>Stenosarchaea group</taxon>
        <taxon>Halobacteria</taxon>
        <taxon>Halobacteriales</taxon>
        <taxon>Natrialbaceae</taxon>
        <taxon>Natrinema</taxon>
    </lineage>
</organism>
<keyword evidence="1" id="KW-1133">Transmembrane helix</keyword>
<feature type="transmembrane region" description="Helical" evidence="1">
    <location>
        <begin position="33"/>
        <end position="50"/>
    </location>
</feature>
<dbReference type="Proteomes" id="UP001154061">
    <property type="component" value="Unassembled WGS sequence"/>
</dbReference>
<feature type="transmembrane region" description="Helical" evidence="1">
    <location>
        <begin position="306"/>
        <end position="328"/>
    </location>
</feature>
<feature type="transmembrane region" description="Helical" evidence="1">
    <location>
        <begin position="542"/>
        <end position="562"/>
    </location>
</feature>
<feature type="transmembrane region" description="Helical" evidence="1">
    <location>
        <begin position="211"/>
        <end position="230"/>
    </location>
</feature>
<feature type="transmembrane region" description="Helical" evidence="1">
    <location>
        <begin position="436"/>
        <end position="460"/>
    </location>
</feature>
<feature type="transmembrane region" description="Helical" evidence="1">
    <location>
        <begin position="128"/>
        <end position="148"/>
    </location>
</feature>